<dbReference type="Gene3D" id="3.40.630.30">
    <property type="match status" value="1"/>
</dbReference>
<evidence type="ECO:0000313" key="5">
    <source>
        <dbReference type="Proteomes" id="UP000076625"/>
    </source>
</evidence>
<accession>A0A161SBJ5</accession>
<evidence type="ECO:0000256" key="2">
    <source>
        <dbReference type="ARBA" id="ARBA00022679"/>
    </source>
</evidence>
<dbReference type="EMBL" id="LQQU01000045">
    <property type="protein sequence ID" value="KZE27262.1"/>
    <property type="molecule type" value="Genomic_DNA"/>
</dbReference>
<dbReference type="RefSeq" id="WP_066613989.1">
    <property type="nucleotide sequence ID" value="NZ_LQQU01000045.1"/>
</dbReference>
<keyword evidence="1" id="KW-0056">Arginine metabolism</keyword>
<proteinExistence type="predicted"/>
<evidence type="ECO:0000313" key="4">
    <source>
        <dbReference type="EMBL" id="KZE27262.1"/>
    </source>
</evidence>
<dbReference type="InterPro" id="IPR017651">
    <property type="entry name" value="Arg/Orn_succinylTfrase_asu"/>
</dbReference>
<dbReference type="STRING" id="1452487.AVW16_01565"/>
<keyword evidence="3" id="KW-0012">Acyltransferase</keyword>
<dbReference type="SUPFAM" id="SSF55729">
    <property type="entry name" value="Acyl-CoA N-acyltransferases (Nat)"/>
    <property type="match status" value="1"/>
</dbReference>
<dbReference type="AlphaFoldDB" id="A0A161SBJ5"/>
<dbReference type="GO" id="GO:0006527">
    <property type="term" value="P:L-arginine catabolic process"/>
    <property type="evidence" value="ECO:0007669"/>
    <property type="project" value="InterPro"/>
</dbReference>
<dbReference type="NCBIfam" id="TIGR03243">
    <property type="entry name" value="arg_catab_AOST"/>
    <property type="match status" value="1"/>
</dbReference>
<protein>
    <submittedName>
        <fullName evidence="4">Arginine N-succinyltransferase</fullName>
    </submittedName>
</protein>
<dbReference type="NCBIfam" id="TIGR03245">
    <property type="entry name" value="arg_AOST_alph"/>
    <property type="match status" value="1"/>
</dbReference>
<dbReference type="GO" id="GO:0008791">
    <property type="term" value="F:arginine N-succinyltransferase activity"/>
    <property type="evidence" value="ECO:0007669"/>
    <property type="project" value="InterPro"/>
</dbReference>
<dbReference type="PANTHER" id="PTHR30420">
    <property type="entry name" value="N-SUCCINYLARGININE DIHYDROLASE"/>
    <property type="match status" value="1"/>
</dbReference>
<comment type="caution">
    <text evidence="4">The sequence shown here is derived from an EMBL/GenBank/DDBJ whole genome shotgun (WGS) entry which is preliminary data.</text>
</comment>
<organism evidence="4 5">
    <name type="scientific">Crenobacter luteus</name>
    <dbReference type="NCBI Taxonomy" id="1452487"/>
    <lineage>
        <taxon>Bacteria</taxon>
        <taxon>Pseudomonadati</taxon>
        <taxon>Pseudomonadota</taxon>
        <taxon>Betaproteobacteria</taxon>
        <taxon>Neisseriales</taxon>
        <taxon>Neisseriaceae</taxon>
        <taxon>Crenobacter</taxon>
    </lineage>
</organism>
<keyword evidence="5" id="KW-1185">Reference proteome</keyword>
<name>A0A161SBJ5_9NEIS</name>
<dbReference type="InterPro" id="IPR007041">
    <property type="entry name" value="Arg_succinylTrfase_AstA/AruG"/>
</dbReference>
<sequence>MYVVRPARTADLPAIERMAVASGIGVTSLPNNRERLFERIQHSLDAFEHEADLDAGKEYYMFVLEAHGQVVGTASISASAGFDEPFYSYRSETFVHASRTLKVNNKVHVLTMCHDLSGLVQLCGFYSDPDIDALASELLSRARFLFIASQQQRFGRRVVAEMQGIHDEAGQAPFWDAIGRRFFDMDFVEVEQAFASRSKTFIAELMPAYPIYVPLLPDAAQQAVGQIHPDFERPFGILSREGFEADNYIDIFDGGAVLTADVDRLYTVRTSRCYPVEVSASLPASAELQLAGNEKVADFAATLLRAAVVDGVAIVNPDGAQALGVASGDTIRLAPLQIQPEGEQA</sequence>
<dbReference type="OrthoDB" id="21121at2"/>
<dbReference type="PANTHER" id="PTHR30420:SF1">
    <property type="entry name" value="ARGININE N-SUCCINYLTRANSFERASE"/>
    <property type="match status" value="1"/>
</dbReference>
<keyword evidence="2 4" id="KW-0808">Transferase</keyword>
<evidence type="ECO:0000256" key="1">
    <source>
        <dbReference type="ARBA" id="ARBA00022503"/>
    </source>
</evidence>
<dbReference type="Gene3D" id="2.40.40.20">
    <property type="match status" value="1"/>
</dbReference>
<dbReference type="Pfam" id="PF04958">
    <property type="entry name" value="AstA"/>
    <property type="match status" value="1"/>
</dbReference>
<dbReference type="Proteomes" id="UP000076625">
    <property type="component" value="Unassembled WGS sequence"/>
</dbReference>
<evidence type="ECO:0000256" key="3">
    <source>
        <dbReference type="ARBA" id="ARBA00023315"/>
    </source>
</evidence>
<dbReference type="InterPro" id="IPR016181">
    <property type="entry name" value="Acyl_CoA_acyltransferase"/>
</dbReference>
<reference evidence="5" key="1">
    <citation type="submission" date="2016-01" db="EMBL/GenBank/DDBJ databases">
        <title>Draft genome of Chromobacterium sp. F49.</title>
        <authorList>
            <person name="Hong K.W."/>
        </authorList>
    </citation>
    <scope>NUCLEOTIDE SEQUENCE [LARGE SCALE GENOMIC DNA]</scope>
    <source>
        <strain evidence="5">CN10</strain>
    </source>
</reference>
<gene>
    <name evidence="4" type="ORF">AVW16_01565</name>
</gene>